<evidence type="ECO:0000313" key="3">
    <source>
        <dbReference type="Proteomes" id="UP000276568"/>
    </source>
</evidence>
<dbReference type="RefSeq" id="WP_128521165.1">
    <property type="nucleotide sequence ID" value="NZ_RJQC01000005.1"/>
</dbReference>
<feature type="transmembrane region" description="Helical" evidence="1">
    <location>
        <begin position="98"/>
        <end position="120"/>
    </location>
</feature>
<keyword evidence="1" id="KW-1133">Transmembrane helix</keyword>
<dbReference type="OrthoDB" id="9816138at2"/>
<gene>
    <name evidence="2" type="ORF">EDX97_10825</name>
</gene>
<keyword evidence="1" id="KW-0472">Membrane</keyword>
<feature type="transmembrane region" description="Helical" evidence="1">
    <location>
        <begin position="176"/>
        <end position="196"/>
    </location>
</feature>
<sequence length="253" mass="29342">MLLKLFKYDMKSVSWNLGLLHLSLFVLILVARGFENIMPILSDILYFIFGVVLVISQFMVHISFIKRFKARTFEKESYVYHSLPVTVDSLMLSHTLGYVIWGLINQVVLFVVILFTGMVIDPGSIDWSDFHTIISQVPGQLWVLLMVGLILEFVWFSTWAQIATTIANHFPNHDRLVLVIEYIACFFVMLFAWMRATLWYTNHMDSVIVEATNTKVWPYILQYGWIICAITACLIVINYLSARYLLTKHTDIV</sequence>
<protein>
    <submittedName>
        <fullName evidence="2">Uncharacterized protein</fullName>
    </submittedName>
</protein>
<feature type="transmembrane region" description="Helical" evidence="1">
    <location>
        <begin position="43"/>
        <end position="65"/>
    </location>
</feature>
<dbReference type="EMBL" id="RJQC01000005">
    <property type="protein sequence ID" value="RNM29116.1"/>
    <property type="molecule type" value="Genomic_DNA"/>
</dbReference>
<dbReference type="Proteomes" id="UP000276568">
    <property type="component" value="Unassembled WGS sequence"/>
</dbReference>
<feature type="transmembrane region" description="Helical" evidence="1">
    <location>
        <begin position="140"/>
        <end position="164"/>
    </location>
</feature>
<proteinExistence type="predicted"/>
<organism evidence="2 3">
    <name type="scientific">Absicoccus porci</name>
    <dbReference type="NCBI Taxonomy" id="2486576"/>
    <lineage>
        <taxon>Bacteria</taxon>
        <taxon>Bacillati</taxon>
        <taxon>Bacillota</taxon>
        <taxon>Erysipelotrichia</taxon>
        <taxon>Erysipelotrichales</taxon>
        <taxon>Erysipelotrichaceae</taxon>
        <taxon>Absicoccus</taxon>
    </lineage>
</organism>
<name>A0A3N0HXR1_9FIRM</name>
<evidence type="ECO:0000256" key="1">
    <source>
        <dbReference type="SAM" id="Phobius"/>
    </source>
</evidence>
<accession>A0A3N0HXR1</accession>
<reference evidence="2 3" key="1">
    <citation type="submission" date="2018-11" db="EMBL/GenBank/DDBJ databases">
        <title>Clostridium sp. nov., a member of the family Erysipelotrichaceae isolated from pig faeces.</title>
        <authorList>
            <person name="Chang Y.-H."/>
        </authorList>
    </citation>
    <scope>NUCLEOTIDE SEQUENCE [LARGE SCALE GENOMIC DNA]</scope>
    <source>
        <strain evidence="2 3">YH-panp20</strain>
    </source>
</reference>
<keyword evidence="1" id="KW-0812">Transmembrane</keyword>
<evidence type="ECO:0000313" key="2">
    <source>
        <dbReference type="EMBL" id="RNM29116.1"/>
    </source>
</evidence>
<comment type="caution">
    <text evidence="2">The sequence shown here is derived from an EMBL/GenBank/DDBJ whole genome shotgun (WGS) entry which is preliminary data.</text>
</comment>
<dbReference type="AlphaFoldDB" id="A0A3N0HXR1"/>
<feature type="transmembrane region" description="Helical" evidence="1">
    <location>
        <begin position="216"/>
        <end position="240"/>
    </location>
</feature>
<keyword evidence="3" id="KW-1185">Reference proteome</keyword>